<dbReference type="AlphaFoldDB" id="A0A6A6IHP6"/>
<evidence type="ECO:0000256" key="1">
    <source>
        <dbReference type="SAM" id="MobiDB-lite"/>
    </source>
</evidence>
<accession>A0A6A6IHP6</accession>
<evidence type="ECO:0000313" key="2">
    <source>
        <dbReference type="EMBL" id="KAF2249558.1"/>
    </source>
</evidence>
<feature type="region of interest" description="Disordered" evidence="1">
    <location>
        <begin position="106"/>
        <end position="126"/>
    </location>
</feature>
<sequence length="184" mass="20457">MALSCSASPALSRSSYSAQGWLRMYYKCAITLPLTLHQRTCSSRHLKQQPSRSVRAPGSTLLPIYCTRQLLSSWCCSPLARYTCRAAWSTHGEGRSHQCEKCLHSSPEPPFESRKPPARPAHARLRRRPQRLETVAQSGSEAATWAVWDLQPSPAVIGTARRSCIDPETRRSTAPADCKLCCSM</sequence>
<organism evidence="2 3">
    <name type="scientific">Trematosphaeria pertusa</name>
    <dbReference type="NCBI Taxonomy" id="390896"/>
    <lineage>
        <taxon>Eukaryota</taxon>
        <taxon>Fungi</taxon>
        <taxon>Dikarya</taxon>
        <taxon>Ascomycota</taxon>
        <taxon>Pezizomycotina</taxon>
        <taxon>Dothideomycetes</taxon>
        <taxon>Pleosporomycetidae</taxon>
        <taxon>Pleosporales</taxon>
        <taxon>Massarineae</taxon>
        <taxon>Trematosphaeriaceae</taxon>
        <taxon>Trematosphaeria</taxon>
    </lineage>
</organism>
<evidence type="ECO:0000313" key="3">
    <source>
        <dbReference type="Proteomes" id="UP000800094"/>
    </source>
</evidence>
<dbReference type="GeneID" id="54575365"/>
<proteinExistence type="predicted"/>
<dbReference type="Proteomes" id="UP000800094">
    <property type="component" value="Unassembled WGS sequence"/>
</dbReference>
<keyword evidence="3" id="KW-1185">Reference proteome</keyword>
<gene>
    <name evidence="2" type="ORF">BU26DRAFT_319958</name>
</gene>
<reference evidence="2" key="1">
    <citation type="journal article" date="2020" name="Stud. Mycol.">
        <title>101 Dothideomycetes genomes: a test case for predicting lifestyles and emergence of pathogens.</title>
        <authorList>
            <person name="Haridas S."/>
            <person name="Albert R."/>
            <person name="Binder M."/>
            <person name="Bloem J."/>
            <person name="Labutti K."/>
            <person name="Salamov A."/>
            <person name="Andreopoulos B."/>
            <person name="Baker S."/>
            <person name="Barry K."/>
            <person name="Bills G."/>
            <person name="Bluhm B."/>
            <person name="Cannon C."/>
            <person name="Castanera R."/>
            <person name="Culley D."/>
            <person name="Daum C."/>
            <person name="Ezra D."/>
            <person name="Gonzalez J."/>
            <person name="Henrissat B."/>
            <person name="Kuo A."/>
            <person name="Liang C."/>
            <person name="Lipzen A."/>
            <person name="Lutzoni F."/>
            <person name="Magnuson J."/>
            <person name="Mondo S."/>
            <person name="Nolan M."/>
            <person name="Ohm R."/>
            <person name="Pangilinan J."/>
            <person name="Park H.-J."/>
            <person name="Ramirez L."/>
            <person name="Alfaro M."/>
            <person name="Sun H."/>
            <person name="Tritt A."/>
            <person name="Yoshinaga Y."/>
            <person name="Zwiers L.-H."/>
            <person name="Turgeon B."/>
            <person name="Goodwin S."/>
            <person name="Spatafora J."/>
            <person name="Crous P."/>
            <person name="Grigoriev I."/>
        </authorList>
    </citation>
    <scope>NUCLEOTIDE SEQUENCE</scope>
    <source>
        <strain evidence="2">CBS 122368</strain>
    </source>
</reference>
<protein>
    <submittedName>
        <fullName evidence="2">Uncharacterized protein</fullName>
    </submittedName>
</protein>
<dbReference type="EMBL" id="ML987195">
    <property type="protein sequence ID" value="KAF2249558.1"/>
    <property type="molecule type" value="Genomic_DNA"/>
</dbReference>
<dbReference type="RefSeq" id="XP_033684562.1">
    <property type="nucleotide sequence ID" value="XM_033822035.1"/>
</dbReference>
<name>A0A6A6IHP6_9PLEO</name>